<evidence type="ECO:0000256" key="1">
    <source>
        <dbReference type="SAM" id="MobiDB-lite"/>
    </source>
</evidence>
<dbReference type="Gene3D" id="1.20.90.10">
    <property type="entry name" value="Phospholipase A2 domain"/>
    <property type="match status" value="1"/>
</dbReference>
<reference evidence="2 3" key="1">
    <citation type="submission" date="2020-06" db="EMBL/GenBank/DDBJ databases">
        <title>Genome mining for natural products.</title>
        <authorList>
            <person name="Zhang B."/>
            <person name="Shi J."/>
            <person name="Ge H."/>
        </authorList>
    </citation>
    <scope>NUCLEOTIDE SEQUENCE [LARGE SCALE GENOMIC DNA]</scope>
    <source>
        <strain evidence="2 3">NA06532</strain>
        <plasmid evidence="2 3">unnamed1</plasmid>
    </source>
</reference>
<dbReference type="GO" id="GO:0006644">
    <property type="term" value="P:phospholipid metabolic process"/>
    <property type="evidence" value="ECO:0007669"/>
    <property type="project" value="InterPro"/>
</dbReference>
<organism evidence="2 3">
    <name type="scientific">Streptomyces microflavus</name>
    <name type="common">Streptomyces lipmanii</name>
    <dbReference type="NCBI Taxonomy" id="1919"/>
    <lineage>
        <taxon>Bacteria</taxon>
        <taxon>Bacillati</taxon>
        <taxon>Actinomycetota</taxon>
        <taxon>Actinomycetes</taxon>
        <taxon>Kitasatosporales</taxon>
        <taxon>Streptomycetaceae</taxon>
        <taxon>Streptomyces</taxon>
    </lineage>
</organism>
<geneLocation type="plasmid" evidence="2 3">
    <name>unnamed1</name>
</geneLocation>
<dbReference type="SUPFAM" id="SSF48619">
    <property type="entry name" value="Phospholipase A2, PLA2"/>
    <property type="match status" value="1"/>
</dbReference>
<feature type="region of interest" description="Disordered" evidence="1">
    <location>
        <begin position="1"/>
        <end position="24"/>
    </location>
</feature>
<keyword evidence="2" id="KW-0614">Plasmid</keyword>
<gene>
    <name evidence="2" type="ORF">HUT09_36800</name>
</gene>
<evidence type="ECO:0000313" key="2">
    <source>
        <dbReference type="EMBL" id="QKW48037.1"/>
    </source>
</evidence>
<accession>A0A7H8N0N0</accession>
<feature type="compositionally biased region" description="Low complexity" evidence="1">
    <location>
        <begin position="10"/>
        <end position="19"/>
    </location>
</feature>
<dbReference type="Proteomes" id="UP000509345">
    <property type="component" value="Plasmid unnamed1"/>
</dbReference>
<evidence type="ECO:0000313" key="3">
    <source>
        <dbReference type="Proteomes" id="UP000509345"/>
    </source>
</evidence>
<dbReference type="InterPro" id="IPR015141">
    <property type="entry name" value="PLipase_A2_prok/fun"/>
</dbReference>
<name>A0A7H8N0N0_STRMI</name>
<proteinExistence type="predicted"/>
<dbReference type="Pfam" id="PF09056">
    <property type="entry name" value="Phospholip_A2_3"/>
    <property type="match status" value="1"/>
</dbReference>
<dbReference type="InterPro" id="IPR036444">
    <property type="entry name" value="PLipase_A2_dom_sf"/>
</dbReference>
<dbReference type="EMBL" id="CP054927">
    <property type="protein sequence ID" value="QKW48037.1"/>
    <property type="molecule type" value="Genomic_DNA"/>
</dbReference>
<dbReference type="AlphaFoldDB" id="A0A7H8N0N0"/>
<dbReference type="GO" id="GO:0004623">
    <property type="term" value="F:phospholipase A2 activity"/>
    <property type="evidence" value="ECO:0007669"/>
    <property type="project" value="InterPro"/>
</dbReference>
<sequence length="481" mass="50235">MSSLFRNHKSSSGEGARSRLGGRGGRGRMVALSLAGVLLAGGIGWTATQHGPSAESDTVGVVSASGSPDGVQTLVSAEGSGYALAEDGSGIYKVTALDAWVKVGDGARQIFGGGAGLFATSQQDGSIARYADGGWTRIGDPGAEFAVTDEGLFGLTPDKSAVNQWTSEKGWTTVGGPAEHLYGGGAGLFATSQQDGSIARYADGGWTRIGDPGAEFAVTDEGLFGLTPDKSAVNQWTSEKGWTTVGGPAEHLYGGDRGLLATARDTGNVMRLDTRQGTWETIGGPGALFLSVNSTVYGVGPDRAGVARLVSPGNWLRTAGLTDVQPAAVSADQKVQRLNEFTQQGDEAFNAWVAARASHFANEPDPYKFNWEDNGCNVVKNSLEVAGFRFKNACVRHDFGYRNYQEALGEEGFRHGVAGQTGLGDQSPKAMIDLVFKQDLHKECNRPVMSGRYPVARPAIQVSACTAAADEMVEAVVAAGS</sequence>
<dbReference type="GO" id="GO:0050482">
    <property type="term" value="P:arachidonate secretion"/>
    <property type="evidence" value="ECO:0007669"/>
    <property type="project" value="InterPro"/>
</dbReference>
<protein>
    <submittedName>
        <fullName evidence="2">Uncharacterized protein</fullName>
    </submittedName>
</protein>